<evidence type="ECO:0000256" key="2">
    <source>
        <dbReference type="ARBA" id="ARBA00022980"/>
    </source>
</evidence>
<dbReference type="GO" id="GO:0000462">
    <property type="term" value="P:maturation of SSU-rRNA from tricistronic rRNA transcript (SSU-rRNA, 5.8S rRNA, LSU-rRNA)"/>
    <property type="evidence" value="ECO:0007669"/>
    <property type="project" value="EnsemblFungi"/>
</dbReference>
<keyword evidence="8" id="KW-1185">Reference proteome</keyword>
<dbReference type="HAMAP" id="MF_00508">
    <property type="entry name" value="Ribosomal_uS10"/>
    <property type="match status" value="1"/>
</dbReference>
<dbReference type="Proteomes" id="UP000054304">
    <property type="component" value="Unassembled WGS sequence"/>
</dbReference>
<dbReference type="PANTHER" id="PTHR11700">
    <property type="entry name" value="30S RIBOSOMAL PROTEIN S10 FAMILY MEMBER"/>
    <property type="match status" value="1"/>
</dbReference>
<reference evidence="7 8" key="1">
    <citation type="submission" date="2014-12" db="EMBL/GenBank/DDBJ databases">
        <authorList>
            <person name="Neuveglise Cecile"/>
        </authorList>
    </citation>
    <scope>NUCLEOTIDE SEQUENCE [LARGE SCALE GENOMIC DNA]</scope>
    <source>
        <strain evidence="7 8">CBS 12615</strain>
    </source>
</reference>
<protein>
    <recommendedName>
        <fullName evidence="4">Small ribosomal subunit protein uS10</fullName>
    </recommendedName>
    <alternativeName>
        <fullName evidence="5">40S ribosomal protein S20</fullName>
    </alternativeName>
</protein>
<evidence type="ECO:0000256" key="5">
    <source>
        <dbReference type="ARBA" id="ARBA00035450"/>
    </source>
</evidence>
<accession>A0A0C7MLY0</accession>
<feature type="domain" description="Small ribosomal subunit protein uS10" evidence="6">
    <location>
        <begin position="21"/>
        <end position="115"/>
    </location>
</feature>
<dbReference type="SMART" id="SM01403">
    <property type="entry name" value="Ribosomal_S10"/>
    <property type="match status" value="1"/>
</dbReference>
<dbReference type="FunFam" id="3.30.70.600:FF:000004">
    <property type="entry name" value="30S ribosomal protein S10"/>
    <property type="match status" value="1"/>
</dbReference>
<dbReference type="STRING" id="1245769.A0A0C7MLY0"/>
<evidence type="ECO:0000256" key="3">
    <source>
        <dbReference type="ARBA" id="ARBA00023274"/>
    </source>
</evidence>
<evidence type="ECO:0000256" key="4">
    <source>
        <dbReference type="ARBA" id="ARBA00035162"/>
    </source>
</evidence>
<evidence type="ECO:0000313" key="8">
    <source>
        <dbReference type="Proteomes" id="UP000054304"/>
    </source>
</evidence>
<dbReference type="NCBIfam" id="TIGR01046">
    <property type="entry name" value="uS10_euk_arch"/>
    <property type="match status" value="1"/>
</dbReference>
<dbReference type="RefSeq" id="XP_022627086.1">
    <property type="nucleotide sequence ID" value="XM_022773573.1"/>
</dbReference>
<evidence type="ECO:0000313" key="7">
    <source>
        <dbReference type="EMBL" id="CEP60847.1"/>
    </source>
</evidence>
<dbReference type="OrthoDB" id="10248551at2759"/>
<dbReference type="PRINTS" id="PR00971">
    <property type="entry name" value="RIBOSOMALS10"/>
</dbReference>
<dbReference type="AlphaFoldDB" id="A0A0C7MLY0"/>
<name>A0A0C7MLY0_9SACH</name>
<comment type="similarity">
    <text evidence="1">Belongs to the universal ribosomal protein uS10 family.</text>
</comment>
<keyword evidence="2" id="KW-0689">Ribosomal protein</keyword>
<dbReference type="InterPro" id="IPR001848">
    <property type="entry name" value="Ribosomal_uS10"/>
</dbReference>
<dbReference type="Gene3D" id="3.30.70.600">
    <property type="entry name" value="Ribosomal protein S10 domain"/>
    <property type="match status" value="1"/>
</dbReference>
<dbReference type="InterPro" id="IPR005729">
    <property type="entry name" value="Ribosomal_uS10_euk/arc"/>
</dbReference>
<dbReference type="InterPro" id="IPR027486">
    <property type="entry name" value="Ribosomal_uS10_dom"/>
</dbReference>
<dbReference type="EMBL" id="LN736361">
    <property type="protein sequence ID" value="CEP60847.1"/>
    <property type="molecule type" value="Genomic_DNA"/>
</dbReference>
<keyword evidence="3" id="KW-0687">Ribonucleoprotein</keyword>
<evidence type="ECO:0000259" key="6">
    <source>
        <dbReference type="SMART" id="SM01403"/>
    </source>
</evidence>
<organism evidence="7 8">
    <name type="scientific">Lachancea lanzarotensis</name>
    <dbReference type="NCBI Taxonomy" id="1245769"/>
    <lineage>
        <taxon>Eukaryota</taxon>
        <taxon>Fungi</taxon>
        <taxon>Dikarya</taxon>
        <taxon>Ascomycota</taxon>
        <taxon>Saccharomycotina</taxon>
        <taxon>Saccharomycetes</taxon>
        <taxon>Saccharomycetales</taxon>
        <taxon>Saccharomycetaceae</taxon>
        <taxon>Lachancea</taxon>
    </lineage>
</organism>
<dbReference type="GO" id="GO:0022627">
    <property type="term" value="C:cytosolic small ribosomal subunit"/>
    <property type="evidence" value="ECO:0007669"/>
    <property type="project" value="EnsemblFungi"/>
</dbReference>
<evidence type="ECO:0000256" key="1">
    <source>
        <dbReference type="ARBA" id="ARBA00007102"/>
    </source>
</evidence>
<dbReference type="GeneID" id="34684255"/>
<gene>
    <name evidence="7" type="ORF">LALA0_S02e00980g</name>
</gene>
<dbReference type="Pfam" id="PF00338">
    <property type="entry name" value="Ribosomal_S10"/>
    <property type="match status" value="1"/>
</dbReference>
<dbReference type="GO" id="GO:0006412">
    <property type="term" value="P:translation"/>
    <property type="evidence" value="ECO:0007669"/>
    <property type="project" value="InterPro"/>
</dbReference>
<sequence>MSDFQKEKADQQDQPQIHKIRITLTSTKVKQLENVSANIIKNAENYKLVKKGPVRIPTKVLKITTRKAPNGEGSKTWDTYEMRIHKRYIDLQAPAQIVKRITQITIEPGVDVEVTVAA</sequence>
<proteinExistence type="inferred from homology"/>
<dbReference type="InterPro" id="IPR036838">
    <property type="entry name" value="Ribosomal_uS10_dom_sf"/>
</dbReference>
<dbReference type="HOGENOM" id="CLU_122625_0_0_1"/>
<dbReference type="SUPFAM" id="SSF54999">
    <property type="entry name" value="Ribosomal protein S10"/>
    <property type="match status" value="1"/>
</dbReference>
<dbReference type="GO" id="GO:0003735">
    <property type="term" value="F:structural constituent of ribosome"/>
    <property type="evidence" value="ECO:0007669"/>
    <property type="project" value="InterPro"/>
</dbReference>